<evidence type="ECO:0000313" key="2">
    <source>
        <dbReference type="EMBL" id="KIJ40628.1"/>
    </source>
</evidence>
<keyword evidence="1" id="KW-0812">Transmembrane</keyword>
<reference evidence="2 3" key="1">
    <citation type="submission" date="2014-06" db="EMBL/GenBank/DDBJ databases">
        <title>Evolutionary Origins and Diversification of the Mycorrhizal Mutualists.</title>
        <authorList>
            <consortium name="DOE Joint Genome Institute"/>
            <consortium name="Mycorrhizal Genomics Consortium"/>
            <person name="Kohler A."/>
            <person name="Kuo A."/>
            <person name="Nagy L.G."/>
            <person name="Floudas D."/>
            <person name="Copeland A."/>
            <person name="Barry K.W."/>
            <person name="Cichocki N."/>
            <person name="Veneault-Fourrey C."/>
            <person name="LaButti K."/>
            <person name="Lindquist E.A."/>
            <person name="Lipzen A."/>
            <person name="Lundell T."/>
            <person name="Morin E."/>
            <person name="Murat C."/>
            <person name="Riley R."/>
            <person name="Ohm R."/>
            <person name="Sun H."/>
            <person name="Tunlid A."/>
            <person name="Henrissat B."/>
            <person name="Grigoriev I.V."/>
            <person name="Hibbett D.S."/>
            <person name="Martin F."/>
        </authorList>
    </citation>
    <scope>NUCLEOTIDE SEQUENCE [LARGE SCALE GENOMIC DNA]</scope>
    <source>
        <strain evidence="2 3">SS14</strain>
    </source>
</reference>
<feature type="transmembrane region" description="Helical" evidence="1">
    <location>
        <begin position="17"/>
        <end position="35"/>
    </location>
</feature>
<keyword evidence="1" id="KW-1133">Transmembrane helix</keyword>
<keyword evidence="3" id="KW-1185">Reference proteome</keyword>
<gene>
    <name evidence="2" type="ORF">M422DRAFT_256314</name>
</gene>
<dbReference type="EMBL" id="KN837142">
    <property type="protein sequence ID" value="KIJ40628.1"/>
    <property type="molecule type" value="Genomic_DNA"/>
</dbReference>
<keyword evidence="1" id="KW-0472">Membrane</keyword>
<protein>
    <submittedName>
        <fullName evidence="2">Uncharacterized protein</fullName>
    </submittedName>
</protein>
<proteinExistence type="predicted"/>
<name>A0A0C9UBX7_SPHS4</name>
<dbReference type="HOGENOM" id="CLU_2321877_0_0_1"/>
<evidence type="ECO:0000256" key="1">
    <source>
        <dbReference type="SAM" id="Phobius"/>
    </source>
</evidence>
<evidence type="ECO:0000313" key="3">
    <source>
        <dbReference type="Proteomes" id="UP000054279"/>
    </source>
</evidence>
<accession>A0A0C9UBX7</accession>
<dbReference type="Proteomes" id="UP000054279">
    <property type="component" value="Unassembled WGS sequence"/>
</dbReference>
<sequence length="99" mass="11321">MQHLISLFTKYNHCLQWLGYNVTVIVTFTVSWYKWRKPEQEKANGRDGSVLASAQKKAAEGYRMAVSLNIQNVILIEASEEHIMETVPITNPVDEPELT</sequence>
<organism evidence="2 3">
    <name type="scientific">Sphaerobolus stellatus (strain SS14)</name>
    <dbReference type="NCBI Taxonomy" id="990650"/>
    <lineage>
        <taxon>Eukaryota</taxon>
        <taxon>Fungi</taxon>
        <taxon>Dikarya</taxon>
        <taxon>Basidiomycota</taxon>
        <taxon>Agaricomycotina</taxon>
        <taxon>Agaricomycetes</taxon>
        <taxon>Phallomycetidae</taxon>
        <taxon>Geastrales</taxon>
        <taxon>Sphaerobolaceae</taxon>
        <taxon>Sphaerobolus</taxon>
    </lineage>
</organism>
<dbReference type="AlphaFoldDB" id="A0A0C9UBX7"/>